<dbReference type="CDD" id="cd11645">
    <property type="entry name" value="Precorrin_2_C20_MT"/>
    <property type="match status" value="1"/>
</dbReference>
<dbReference type="PANTHER" id="PTHR43467">
    <property type="entry name" value="COBALT-PRECORRIN-2 C(20)-METHYLTRANSFERASE"/>
    <property type="match status" value="1"/>
</dbReference>
<organism evidence="9 10">
    <name type="scientific">Candidatus Lachnoclostridium stercorigallinarum</name>
    <dbReference type="NCBI Taxonomy" id="2838634"/>
    <lineage>
        <taxon>Bacteria</taxon>
        <taxon>Bacillati</taxon>
        <taxon>Bacillota</taxon>
        <taxon>Clostridia</taxon>
        <taxon>Lachnospirales</taxon>
        <taxon>Lachnospiraceae</taxon>
    </lineage>
</organism>
<evidence type="ECO:0000256" key="4">
    <source>
        <dbReference type="ARBA" id="ARBA00022603"/>
    </source>
</evidence>
<evidence type="ECO:0000313" key="10">
    <source>
        <dbReference type="Proteomes" id="UP000824101"/>
    </source>
</evidence>
<evidence type="ECO:0000259" key="8">
    <source>
        <dbReference type="Pfam" id="PF00590"/>
    </source>
</evidence>
<dbReference type="InterPro" id="IPR014777">
    <property type="entry name" value="4pyrrole_Mease_sub1"/>
</dbReference>
<reference evidence="9" key="2">
    <citation type="submission" date="2021-04" db="EMBL/GenBank/DDBJ databases">
        <authorList>
            <person name="Gilroy R."/>
        </authorList>
    </citation>
    <scope>NUCLEOTIDE SEQUENCE</scope>
    <source>
        <strain evidence="9">ChiBcec1-1093</strain>
    </source>
</reference>
<dbReference type="Proteomes" id="UP000824101">
    <property type="component" value="Unassembled WGS sequence"/>
</dbReference>
<dbReference type="InterPro" id="IPR006364">
    <property type="entry name" value="CobI/CbiL/CobIJ_dom"/>
</dbReference>
<evidence type="ECO:0000256" key="6">
    <source>
        <dbReference type="ARBA" id="ARBA00022691"/>
    </source>
</evidence>
<comment type="caution">
    <text evidence="9">The sequence shown here is derived from an EMBL/GenBank/DDBJ whole genome shotgun (WGS) entry which is preliminary data.</text>
</comment>
<dbReference type="PIRSF" id="PIRSF036427">
    <property type="entry name" value="Precrrn-2_mtase"/>
    <property type="match status" value="1"/>
</dbReference>
<name>A0A9D2GJE1_9FIRM</name>
<dbReference type="InterPro" id="IPR000878">
    <property type="entry name" value="4pyrrol_Mease"/>
</dbReference>
<keyword evidence="6" id="KW-0949">S-adenosyl-L-methionine</keyword>
<dbReference type="Pfam" id="PF00590">
    <property type="entry name" value="TP_methylase"/>
    <property type="match status" value="1"/>
</dbReference>
<evidence type="ECO:0000256" key="2">
    <source>
        <dbReference type="ARBA" id="ARBA00005879"/>
    </source>
</evidence>
<dbReference type="EC" id="2.1.1.130" evidence="9"/>
<keyword evidence="5 9" id="KW-0808">Transferase</keyword>
<evidence type="ECO:0000256" key="5">
    <source>
        <dbReference type="ARBA" id="ARBA00022679"/>
    </source>
</evidence>
<dbReference type="GO" id="GO:0009236">
    <property type="term" value="P:cobalamin biosynthetic process"/>
    <property type="evidence" value="ECO:0007669"/>
    <property type="project" value="UniProtKB-UniRule"/>
</dbReference>
<comment type="pathway">
    <text evidence="1">Cofactor biosynthesis; adenosylcobalamin biosynthesis.</text>
</comment>
<dbReference type="NCBIfam" id="TIGR01467">
    <property type="entry name" value="cobI_cbiL"/>
    <property type="match status" value="1"/>
</dbReference>
<sequence length="232" mass="25096">MKTGTLYGIGIGPGDPELLTIKAIRRIRECSVIAVPGKIPQESVAYRIAVQAVPELEEKRLVAVHMPMTKDRTVLDACFQAAADALEPYLQAGEDVGFLTLGDVTIYSTYLYIHRLLAARGYDTAMVSGIPSFCAAAARLNMGLAEGAEEIHIIPATYQVEDSLGLPGTKVLMKTGKQMGRVKEQLKEAGLSVAMVENCGMEGETLYRSLEEIGDHSGYYSLIIAKEVGKNE</sequence>
<dbReference type="GO" id="GO:0030788">
    <property type="term" value="F:precorrin-2 C20-methyltransferase activity"/>
    <property type="evidence" value="ECO:0007669"/>
    <property type="project" value="UniProtKB-EC"/>
</dbReference>
<dbReference type="Gene3D" id="3.30.950.10">
    <property type="entry name" value="Methyltransferase, Cobalt-precorrin-4 Transmethylase, Domain 2"/>
    <property type="match status" value="1"/>
</dbReference>
<dbReference type="AlphaFoldDB" id="A0A9D2GJE1"/>
<accession>A0A9D2GJE1</accession>
<dbReference type="InterPro" id="IPR035996">
    <property type="entry name" value="4pyrrol_Methylase_sf"/>
</dbReference>
<keyword evidence="3" id="KW-0169">Cobalamin biosynthesis</keyword>
<comment type="similarity">
    <text evidence="2 7">Belongs to the precorrin methyltransferase family.</text>
</comment>
<dbReference type="Gene3D" id="3.40.1010.10">
    <property type="entry name" value="Cobalt-precorrin-4 Transmethylase, Domain 1"/>
    <property type="match status" value="1"/>
</dbReference>
<reference evidence="9" key="1">
    <citation type="journal article" date="2021" name="PeerJ">
        <title>Extensive microbial diversity within the chicken gut microbiome revealed by metagenomics and culture.</title>
        <authorList>
            <person name="Gilroy R."/>
            <person name="Ravi A."/>
            <person name="Getino M."/>
            <person name="Pursley I."/>
            <person name="Horton D.L."/>
            <person name="Alikhan N.F."/>
            <person name="Baker D."/>
            <person name="Gharbi K."/>
            <person name="Hall N."/>
            <person name="Watson M."/>
            <person name="Adriaenssens E.M."/>
            <person name="Foster-Nyarko E."/>
            <person name="Jarju S."/>
            <person name="Secka A."/>
            <person name="Antonio M."/>
            <person name="Oren A."/>
            <person name="Chaudhuri R.R."/>
            <person name="La Ragione R."/>
            <person name="Hildebrand F."/>
            <person name="Pallen M.J."/>
        </authorList>
    </citation>
    <scope>NUCLEOTIDE SEQUENCE</scope>
    <source>
        <strain evidence="9">ChiBcec1-1093</strain>
    </source>
</reference>
<dbReference type="SUPFAM" id="SSF53790">
    <property type="entry name" value="Tetrapyrrole methylase"/>
    <property type="match status" value="1"/>
</dbReference>
<evidence type="ECO:0000256" key="7">
    <source>
        <dbReference type="PIRNR" id="PIRNR036427"/>
    </source>
</evidence>
<dbReference type="PANTHER" id="PTHR43467:SF2">
    <property type="entry name" value="COBALT-PRECORRIN-2 C(20)-METHYLTRANSFERASE"/>
    <property type="match status" value="1"/>
</dbReference>
<protein>
    <submittedName>
        <fullName evidence="9">Precorrin-2 C(20)-methyltransferase</fullName>
        <ecNumber evidence="9">2.1.1.130</ecNumber>
    </submittedName>
</protein>
<dbReference type="InterPro" id="IPR014776">
    <property type="entry name" value="4pyrrole_Mease_sub2"/>
</dbReference>
<evidence type="ECO:0000256" key="1">
    <source>
        <dbReference type="ARBA" id="ARBA00004953"/>
    </source>
</evidence>
<feature type="domain" description="Tetrapyrrole methylase" evidence="8">
    <location>
        <begin position="5"/>
        <end position="210"/>
    </location>
</feature>
<gene>
    <name evidence="9" type="primary">cobI</name>
    <name evidence="9" type="ORF">IAA17_08885</name>
</gene>
<dbReference type="GO" id="GO:0032259">
    <property type="term" value="P:methylation"/>
    <property type="evidence" value="ECO:0007669"/>
    <property type="project" value="UniProtKB-KW"/>
</dbReference>
<dbReference type="InterPro" id="IPR012382">
    <property type="entry name" value="CobI/CbiL"/>
</dbReference>
<keyword evidence="4 9" id="KW-0489">Methyltransferase</keyword>
<evidence type="ECO:0000313" key="9">
    <source>
        <dbReference type="EMBL" id="HIZ79887.1"/>
    </source>
</evidence>
<evidence type="ECO:0000256" key="3">
    <source>
        <dbReference type="ARBA" id="ARBA00022573"/>
    </source>
</evidence>
<dbReference type="EMBL" id="DXBC01000141">
    <property type="protein sequence ID" value="HIZ79887.1"/>
    <property type="molecule type" value="Genomic_DNA"/>
</dbReference>
<proteinExistence type="inferred from homology"/>